<keyword evidence="1" id="KW-0732">Signal</keyword>
<protein>
    <submittedName>
        <fullName evidence="2">Uncharacterized protein</fullName>
    </submittedName>
</protein>
<name>A0A507CHI3_9FUNG</name>
<accession>A0A507CHI3</accession>
<sequence length="171" mass="19400">MRTIHYLLLVVWASYCLAAPTPGRNAAARDVPTSSSASDINAEDGASQALIQHRRMCVRLEQLMQNVDVVGTMTEEIEKWARQSSAVVHNRMMELLPQHYDLSESSRNVAQEYIVQFLTAQFTKAASRGQLSSLLPELSERLQKTTYEEVWTRDNCLLPKLSNITYLFHCP</sequence>
<dbReference type="VEuPathDB" id="FungiDB:SeMB42_g01098"/>
<evidence type="ECO:0000313" key="2">
    <source>
        <dbReference type="EMBL" id="TPX38981.1"/>
    </source>
</evidence>
<organism evidence="2 3">
    <name type="scientific">Synchytrium endobioticum</name>
    <dbReference type="NCBI Taxonomy" id="286115"/>
    <lineage>
        <taxon>Eukaryota</taxon>
        <taxon>Fungi</taxon>
        <taxon>Fungi incertae sedis</taxon>
        <taxon>Chytridiomycota</taxon>
        <taxon>Chytridiomycota incertae sedis</taxon>
        <taxon>Chytridiomycetes</taxon>
        <taxon>Synchytriales</taxon>
        <taxon>Synchytriaceae</taxon>
        <taxon>Synchytrium</taxon>
    </lineage>
</organism>
<reference evidence="2 3" key="1">
    <citation type="journal article" date="2019" name="Sci. Rep.">
        <title>Comparative genomics of chytrid fungi reveal insights into the obligate biotrophic and pathogenic lifestyle of Synchytrium endobioticum.</title>
        <authorList>
            <person name="van de Vossenberg B.T.L.H."/>
            <person name="Warris S."/>
            <person name="Nguyen H.D.T."/>
            <person name="van Gent-Pelzer M.P.E."/>
            <person name="Joly D.L."/>
            <person name="van de Geest H.C."/>
            <person name="Bonants P.J.M."/>
            <person name="Smith D.S."/>
            <person name="Levesque C.A."/>
            <person name="van der Lee T.A.J."/>
        </authorList>
    </citation>
    <scope>NUCLEOTIDE SEQUENCE [LARGE SCALE GENOMIC DNA]</scope>
    <source>
        <strain evidence="2 3">LEV6574</strain>
    </source>
</reference>
<evidence type="ECO:0000313" key="3">
    <source>
        <dbReference type="Proteomes" id="UP000320475"/>
    </source>
</evidence>
<evidence type="ECO:0000256" key="1">
    <source>
        <dbReference type="SAM" id="SignalP"/>
    </source>
</evidence>
<dbReference type="Proteomes" id="UP000320475">
    <property type="component" value="Unassembled WGS sequence"/>
</dbReference>
<comment type="caution">
    <text evidence="2">The sequence shown here is derived from an EMBL/GenBank/DDBJ whole genome shotgun (WGS) entry which is preliminary data.</text>
</comment>
<feature type="signal peptide" evidence="1">
    <location>
        <begin position="1"/>
        <end position="18"/>
    </location>
</feature>
<feature type="chain" id="PRO_5021220073" evidence="1">
    <location>
        <begin position="19"/>
        <end position="171"/>
    </location>
</feature>
<dbReference type="AlphaFoldDB" id="A0A507CHI3"/>
<proteinExistence type="predicted"/>
<gene>
    <name evidence="2" type="ORF">SeLEV6574_g07480</name>
</gene>
<dbReference type="EMBL" id="QEAM01000535">
    <property type="protein sequence ID" value="TPX38981.1"/>
    <property type="molecule type" value="Genomic_DNA"/>
</dbReference>